<dbReference type="RefSeq" id="WP_419188319.1">
    <property type="nucleotide sequence ID" value="NZ_CP036272.1"/>
</dbReference>
<gene>
    <name evidence="1" type="ORF">SV7mr_19970</name>
</gene>
<organism evidence="1 2">
    <name type="scientific">Stieleria bergensis</name>
    <dbReference type="NCBI Taxonomy" id="2528025"/>
    <lineage>
        <taxon>Bacteria</taxon>
        <taxon>Pseudomonadati</taxon>
        <taxon>Planctomycetota</taxon>
        <taxon>Planctomycetia</taxon>
        <taxon>Pirellulales</taxon>
        <taxon>Pirellulaceae</taxon>
        <taxon>Stieleria</taxon>
    </lineage>
</organism>
<protein>
    <submittedName>
        <fullName evidence="1">Uncharacterized protein</fullName>
    </submittedName>
</protein>
<evidence type="ECO:0000313" key="2">
    <source>
        <dbReference type="Proteomes" id="UP000315003"/>
    </source>
</evidence>
<evidence type="ECO:0000313" key="1">
    <source>
        <dbReference type="EMBL" id="QDT59490.1"/>
    </source>
</evidence>
<keyword evidence="2" id="KW-1185">Reference proteome</keyword>
<dbReference type="InterPro" id="IPR036086">
    <property type="entry name" value="ParB/Sulfiredoxin_sf"/>
</dbReference>
<dbReference type="Gene3D" id="3.90.1530.10">
    <property type="entry name" value="Conserved hypothetical protein from pyrococcus furiosus pfu- 392566-001, ParB domain"/>
    <property type="match status" value="1"/>
</dbReference>
<sequence>MLHLPIENTYLEKLTTGVQCRINGEPVTVTSDGEFIYYKHNRCKIIDTRDDGTLTTFCCASDGQDSDECEVIHPDLVCRIKQSLYEQDQLCEKTVEMYKREIEAGEELPPIVLADIDGETVIVDGLHRVKAIQECGVTHIKGHYRVSLPAEQLSKLRKDLNQHHLNN</sequence>
<name>A0A517STP9_9BACT</name>
<dbReference type="Proteomes" id="UP000315003">
    <property type="component" value="Chromosome"/>
</dbReference>
<proteinExistence type="predicted"/>
<dbReference type="AlphaFoldDB" id="A0A517STP9"/>
<dbReference type="EMBL" id="CP036272">
    <property type="protein sequence ID" value="QDT59490.1"/>
    <property type="molecule type" value="Genomic_DNA"/>
</dbReference>
<reference evidence="1 2" key="1">
    <citation type="submission" date="2019-02" db="EMBL/GenBank/DDBJ databases">
        <title>Deep-cultivation of Planctomycetes and their phenomic and genomic characterization uncovers novel biology.</title>
        <authorList>
            <person name="Wiegand S."/>
            <person name="Jogler M."/>
            <person name="Boedeker C."/>
            <person name="Pinto D."/>
            <person name="Vollmers J."/>
            <person name="Rivas-Marin E."/>
            <person name="Kohn T."/>
            <person name="Peeters S.H."/>
            <person name="Heuer A."/>
            <person name="Rast P."/>
            <person name="Oberbeckmann S."/>
            <person name="Bunk B."/>
            <person name="Jeske O."/>
            <person name="Meyerdierks A."/>
            <person name="Storesund J.E."/>
            <person name="Kallscheuer N."/>
            <person name="Luecker S."/>
            <person name="Lage O.M."/>
            <person name="Pohl T."/>
            <person name="Merkel B.J."/>
            <person name="Hornburger P."/>
            <person name="Mueller R.-W."/>
            <person name="Bruemmer F."/>
            <person name="Labrenz M."/>
            <person name="Spormann A.M."/>
            <person name="Op den Camp H."/>
            <person name="Overmann J."/>
            <person name="Amann R."/>
            <person name="Jetten M.S.M."/>
            <person name="Mascher T."/>
            <person name="Medema M.H."/>
            <person name="Devos D.P."/>
            <person name="Kaster A.-K."/>
            <person name="Ovreas L."/>
            <person name="Rohde M."/>
            <person name="Galperin M.Y."/>
            <person name="Jogler C."/>
        </authorList>
    </citation>
    <scope>NUCLEOTIDE SEQUENCE [LARGE SCALE GENOMIC DNA]</scope>
    <source>
        <strain evidence="1 2">SV_7m_r</strain>
    </source>
</reference>
<dbReference type="SUPFAM" id="SSF110849">
    <property type="entry name" value="ParB/Sulfiredoxin"/>
    <property type="match status" value="1"/>
</dbReference>
<accession>A0A517STP9</accession>